<dbReference type="FunFam" id="3.30.70.420:FF:000001">
    <property type="entry name" value="3-hydroxy-3-methylglutaryl coenzyme A reductase"/>
    <property type="match status" value="1"/>
</dbReference>
<dbReference type="Gene3D" id="3.90.770.10">
    <property type="entry name" value="3-hydroxy-3-methylglutaryl-coenzyme A Reductase, Chain A, domain 2"/>
    <property type="match status" value="1"/>
</dbReference>
<dbReference type="PROSITE" id="PS01192">
    <property type="entry name" value="HMG_COA_REDUCTASE_3"/>
    <property type="match status" value="1"/>
</dbReference>
<dbReference type="GO" id="GO:0004420">
    <property type="term" value="F:hydroxymethylglutaryl-CoA reductase (NADPH) activity"/>
    <property type="evidence" value="ECO:0007669"/>
    <property type="project" value="UniProtKB-EC"/>
</dbReference>
<evidence type="ECO:0000256" key="9">
    <source>
        <dbReference type="RuleBase" id="RU361219"/>
    </source>
</evidence>
<dbReference type="Pfam" id="PF00368">
    <property type="entry name" value="HMG-CoA_red"/>
    <property type="match status" value="1"/>
</dbReference>
<gene>
    <name evidence="11" type="ORF">R9X50_00648200</name>
</gene>
<keyword evidence="5 9" id="KW-0521">NADP</keyword>
<dbReference type="AlphaFoldDB" id="A0AAQ3RC67"/>
<evidence type="ECO:0000256" key="3">
    <source>
        <dbReference type="ARBA" id="ARBA00022692"/>
    </source>
</evidence>
<dbReference type="Proteomes" id="UP001303373">
    <property type="component" value="Chromosome 11"/>
</dbReference>
<sequence length="1081" mass="118144">MNILQIKHKPFQRFCRSQLLSFNQATVRILHLISWPACVLPIYTLGTLVILAILAYIGTLTCDSIDTFDSTKIASWPSLVAGSRSIQAGDYTDWSWKFCDAEVAQDSLAPHLAIVVAHRPLDRFNDHTSWRSLNVSNFVAHEGVLALSAPFGVESKLFNYIEIETEAIKVGGHSLTTADAMPSDKQSPKRLFSIIEHLHETWTGNHSLKKYAKWAHYTITASQWIALHLTVGLHYLSMQRLGSKFWLATGSLLSSSFAFLFGLLVTVSLGYPITPIELLKWIPYFVNIIGFNKYFTLTEAVLNFKAHKSLNNPDKPASSLGPIKHEAIRFAILTFGPALAKRYTAEVLISLMGAHLAGQVFENLCSFGILAACTLAFDSVLLFTWFVAVLTVKIEITRLKRDQEFSESKEGKSPFAGAFRSNVSTLTSPMSRWINRQNWNYLPNGKSNMIKAFVALRIIQFGSLIFSESPPMLPYRQTSWRFDTSNVAGSEGLPVAAKMLLKEILREAKRLHSGIIVTILPTITQGNPAMDGYSTPNLRYSRMVQGILRGFEDPLLSKFVLIALVVSGILNGFLFKLATRRLERGSDSRTVKIHALMSNKQEMLTSETRLHSVVHDKSPEVIAKVSDEMTDKALPHTHADPRLPKAKRSLSEMKELLKAARSAEMTDEEVLGLVIDEHLPPHALEVALKDFTRAVMIRRRFISRHGATSSRTKELESSKLPFEQYNYSALFGACCENVIGFMPVPVGVAGPLIVDGQSFFIPMATTEGVLIASTSRGCKAINAGGGAHTIITNDGMTRGPCVKFSTIERTGEALRWLNSEQGQTEMKNAFNSTSRFARLMSVKTATTGVEVFIRFRASTGDAMGMNMISKGVEQCLNAIRDNGFDDMQIVTLSGNYCSDKKSTAINWIEGRGKGVVAQAVIPSEVVSSTLKTDVDTLVSLNISKNLVGSAMAGSIGGFNAHAANIVAAVYIATGQDPAQVVESANCITTMRNLEGSLQVCVAMPSVEVGTIGGGTLLGPQAAMLDMLGVRGPNRDNPGENARTLARLIAATTLAGEISLCAALAAGHLVQAHMKHNRGGNK</sequence>
<dbReference type="Gene3D" id="3.30.70.420">
    <property type="entry name" value="Hydroxymethylglutaryl-CoA reductase, class I/II, NAD/NADP-binding domain"/>
    <property type="match status" value="1"/>
</dbReference>
<dbReference type="SUPFAM" id="SSF55035">
    <property type="entry name" value="NAD-binding domain of HMG-CoA reductase"/>
    <property type="match status" value="1"/>
</dbReference>
<dbReference type="InterPro" id="IPR004554">
    <property type="entry name" value="HMG_CoA_Rdtase_eu_arc"/>
</dbReference>
<keyword evidence="12" id="KW-1185">Reference proteome</keyword>
<dbReference type="InterPro" id="IPR053958">
    <property type="entry name" value="HMGCR/SNAP/NPC1-like_SSD"/>
</dbReference>
<dbReference type="InterPro" id="IPR000731">
    <property type="entry name" value="SSD"/>
</dbReference>
<dbReference type="EC" id="1.1.1.34" evidence="9"/>
<evidence type="ECO:0000256" key="4">
    <source>
        <dbReference type="ARBA" id="ARBA00022824"/>
    </source>
</evidence>
<comment type="similarity">
    <text evidence="2 9">Belongs to the HMG-CoA reductase family.</text>
</comment>
<comment type="subcellular location">
    <subcellularLocation>
        <location evidence="1 9">Endoplasmic reticulum membrane</location>
        <topology evidence="1 9">Multi-pass membrane protein</topology>
    </subcellularLocation>
</comment>
<dbReference type="EMBL" id="CP138590">
    <property type="protein sequence ID" value="WPH03600.1"/>
    <property type="molecule type" value="Genomic_DNA"/>
</dbReference>
<feature type="transmembrane region" description="Helical" evidence="9">
    <location>
        <begin position="214"/>
        <end position="233"/>
    </location>
</feature>
<protein>
    <recommendedName>
        <fullName evidence="9">3-hydroxy-3-methylglutaryl coenzyme A reductase</fullName>
        <shortName evidence="9">HMG-CoA reductase</shortName>
        <ecNumber evidence="9">1.1.1.34</ecNumber>
    </recommendedName>
</protein>
<keyword evidence="4 9" id="KW-0256">Endoplasmic reticulum</keyword>
<evidence type="ECO:0000256" key="8">
    <source>
        <dbReference type="ARBA" id="ARBA00023136"/>
    </source>
</evidence>
<dbReference type="InterPro" id="IPR009029">
    <property type="entry name" value="HMG_CoA_Rdtase_sub-bd_dom_sf"/>
</dbReference>
<organism evidence="11 12">
    <name type="scientific">Acrodontium crateriforme</name>
    <dbReference type="NCBI Taxonomy" id="150365"/>
    <lineage>
        <taxon>Eukaryota</taxon>
        <taxon>Fungi</taxon>
        <taxon>Dikarya</taxon>
        <taxon>Ascomycota</taxon>
        <taxon>Pezizomycotina</taxon>
        <taxon>Dothideomycetes</taxon>
        <taxon>Dothideomycetidae</taxon>
        <taxon>Mycosphaerellales</taxon>
        <taxon>Teratosphaeriaceae</taxon>
        <taxon>Acrodontium</taxon>
    </lineage>
</organism>
<reference evidence="11 12" key="1">
    <citation type="submission" date="2023-11" db="EMBL/GenBank/DDBJ databases">
        <title>An acidophilic fungus is an integral part of prey digestion in a carnivorous sundew plant.</title>
        <authorList>
            <person name="Tsai I.J."/>
        </authorList>
    </citation>
    <scope>NUCLEOTIDE SEQUENCE [LARGE SCALE GENOMIC DNA]</scope>
    <source>
        <strain evidence="11">169a</strain>
    </source>
</reference>
<name>A0AAQ3RC67_9PEZI</name>
<keyword evidence="8 9" id="KW-0472">Membrane</keyword>
<evidence type="ECO:0000313" key="11">
    <source>
        <dbReference type="EMBL" id="WPH03600.1"/>
    </source>
</evidence>
<feature type="transmembrane region" description="Helical" evidence="9">
    <location>
        <begin position="245"/>
        <end position="269"/>
    </location>
</feature>
<dbReference type="PANTHER" id="PTHR10572">
    <property type="entry name" value="3-HYDROXY-3-METHYLGLUTARYL-COENZYME A REDUCTASE"/>
    <property type="match status" value="1"/>
</dbReference>
<dbReference type="InterPro" id="IPR023282">
    <property type="entry name" value="HMG_CoA_Rdtase_N"/>
</dbReference>
<dbReference type="GO" id="GO:0005778">
    <property type="term" value="C:peroxisomal membrane"/>
    <property type="evidence" value="ECO:0007669"/>
    <property type="project" value="TreeGrafter"/>
</dbReference>
<dbReference type="InterPro" id="IPR009023">
    <property type="entry name" value="HMG_CoA_Rdtase_NAD(P)-bd_sf"/>
</dbReference>
<proteinExistence type="inferred from homology"/>
<comment type="catalytic activity">
    <reaction evidence="9">
        <text>(R)-mevalonate + 2 NADP(+) + CoA = (3S)-3-hydroxy-3-methylglutaryl-CoA + 2 NADPH + 2 H(+)</text>
        <dbReference type="Rhea" id="RHEA:15989"/>
        <dbReference type="ChEBI" id="CHEBI:15378"/>
        <dbReference type="ChEBI" id="CHEBI:36464"/>
        <dbReference type="ChEBI" id="CHEBI:43074"/>
        <dbReference type="ChEBI" id="CHEBI:57287"/>
        <dbReference type="ChEBI" id="CHEBI:57783"/>
        <dbReference type="ChEBI" id="CHEBI:58349"/>
        <dbReference type="EC" id="1.1.1.34"/>
    </reaction>
</comment>
<comment type="pathway">
    <text evidence="9">Metabolic intermediate biosynthesis; (R)-mevalonate biosynthesis; (R)-mevalonate from acetyl-CoA: step 3/3.</text>
</comment>
<dbReference type="GO" id="GO:0006696">
    <property type="term" value="P:ergosterol biosynthetic process"/>
    <property type="evidence" value="ECO:0007669"/>
    <property type="project" value="TreeGrafter"/>
</dbReference>
<evidence type="ECO:0000256" key="7">
    <source>
        <dbReference type="ARBA" id="ARBA00023002"/>
    </source>
</evidence>
<dbReference type="PRINTS" id="PR00071">
    <property type="entry name" value="HMGCOARDTASE"/>
</dbReference>
<dbReference type="PANTHER" id="PTHR10572:SF24">
    <property type="entry name" value="3-HYDROXY-3-METHYLGLUTARYL-COENZYME A REDUCTASE"/>
    <property type="match status" value="1"/>
</dbReference>
<keyword evidence="7 9" id="KW-0560">Oxidoreductase</keyword>
<feature type="domain" description="SSD" evidence="10">
    <location>
        <begin position="216"/>
        <end position="392"/>
    </location>
</feature>
<dbReference type="InterPro" id="IPR023076">
    <property type="entry name" value="HMG_CoA_Rdtase_CS"/>
</dbReference>
<dbReference type="Pfam" id="PF13323">
    <property type="entry name" value="HPIH"/>
    <property type="match status" value="1"/>
</dbReference>
<evidence type="ECO:0000259" key="10">
    <source>
        <dbReference type="PROSITE" id="PS50156"/>
    </source>
</evidence>
<dbReference type="FunFam" id="3.90.770.10:FF:000001">
    <property type="entry name" value="3-hydroxy-3-methylglutaryl coenzyme A reductase"/>
    <property type="match status" value="1"/>
</dbReference>
<feature type="transmembrane region" description="Helical" evidence="9">
    <location>
        <begin position="32"/>
        <end position="57"/>
    </location>
</feature>
<dbReference type="GO" id="GO:0008299">
    <property type="term" value="P:isoprenoid biosynthetic process"/>
    <property type="evidence" value="ECO:0007669"/>
    <property type="project" value="InterPro"/>
</dbReference>
<dbReference type="GO" id="GO:0015936">
    <property type="term" value="P:coenzyme A metabolic process"/>
    <property type="evidence" value="ECO:0007669"/>
    <property type="project" value="InterPro"/>
</dbReference>
<dbReference type="PROSITE" id="PS50156">
    <property type="entry name" value="SSD"/>
    <property type="match status" value="1"/>
</dbReference>
<dbReference type="NCBIfam" id="TIGR00533">
    <property type="entry name" value="HMG_CoA_R_NADP"/>
    <property type="match status" value="1"/>
</dbReference>
<dbReference type="GO" id="GO:0005789">
    <property type="term" value="C:endoplasmic reticulum membrane"/>
    <property type="evidence" value="ECO:0007669"/>
    <property type="project" value="UniProtKB-SubCell"/>
</dbReference>
<feature type="transmembrane region" description="Helical" evidence="9">
    <location>
        <begin position="367"/>
        <end position="392"/>
    </location>
</feature>
<dbReference type="PROSITE" id="PS00066">
    <property type="entry name" value="HMG_COA_REDUCTASE_1"/>
    <property type="match status" value="1"/>
</dbReference>
<dbReference type="Pfam" id="PF12349">
    <property type="entry name" value="Sterol-sensing"/>
    <property type="match status" value="1"/>
</dbReference>
<evidence type="ECO:0000256" key="6">
    <source>
        <dbReference type="ARBA" id="ARBA00022989"/>
    </source>
</evidence>
<dbReference type="InterPro" id="IPR025583">
    <property type="entry name" value="HMG-CoA_N_dom"/>
</dbReference>
<dbReference type="CDD" id="cd00643">
    <property type="entry name" value="HMG-CoA_reductase_classI"/>
    <property type="match status" value="1"/>
</dbReference>
<dbReference type="Gene3D" id="1.10.3270.10">
    <property type="entry name" value="HMGR, N-terminal domain"/>
    <property type="match status" value="1"/>
</dbReference>
<evidence type="ECO:0000256" key="2">
    <source>
        <dbReference type="ARBA" id="ARBA00007661"/>
    </source>
</evidence>
<keyword evidence="3 9" id="KW-0812">Transmembrane</keyword>
<evidence type="ECO:0000313" key="12">
    <source>
        <dbReference type="Proteomes" id="UP001303373"/>
    </source>
</evidence>
<feature type="transmembrane region" description="Helical" evidence="9">
    <location>
        <begin position="281"/>
        <end position="302"/>
    </location>
</feature>
<dbReference type="SUPFAM" id="SSF56542">
    <property type="entry name" value="Substrate-binding domain of HMG-CoA reductase"/>
    <property type="match status" value="1"/>
</dbReference>
<dbReference type="InterPro" id="IPR023074">
    <property type="entry name" value="HMG_CoA_Rdtase_cat_sf"/>
</dbReference>
<dbReference type="PROSITE" id="PS50065">
    <property type="entry name" value="HMG_COA_REDUCTASE_4"/>
    <property type="match status" value="1"/>
</dbReference>
<evidence type="ECO:0000256" key="1">
    <source>
        <dbReference type="ARBA" id="ARBA00004477"/>
    </source>
</evidence>
<accession>A0AAQ3RC67</accession>
<dbReference type="PROSITE" id="PS00318">
    <property type="entry name" value="HMG_COA_REDUCTASE_2"/>
    <property type="match status" value="1"/>
</dbReference>
<evidence type="ECO:0000256" key="5">
    <source>
        <dbReference type="ARBA" id="ARBA00022857"/>
    </source>
</evidence>
<keyword evidence="6 9" id="KW-1133">Transmembrane helix</keyword>
<dbReference type="InterPro" id="IPR002202">
    <property type="entry name" value="HMG_CoA_Rdtase"/>
</dbReference>